<sequence>MSKTHSLKPWIGACLLAAVLGAIAWFLIYEGPAKQAERIAKAAANVLGLTPTVVEENTIVLEPSKEITELALASKKFTQSYHFKHTWMGSTKELEVEAVFTAKAGYVLDSPLQLMLPDNGQPLTATLSDPVILSNEPSDMRIIEDENGFWNRLNNEDRNRAMKELKKRADATALNSGLLEEADRNLIEQLRNAIEPVIDRTRRTPIEVRRVAH</sequence>
<name>A0A6B3LEP7_9BACT</name>
<dbReference type="Pfam" id="PF14014">
    <property type="entry name" value="DUF4230"/>
    <property type="match status" value="1"/>
</dbReference>
<proteinExistence type="predicted"/>
<protein>
    <submittedName>
        <fullName evidence="1">DUF4230 domain-containing protein</fullName>
    </submittedName>
</protein>
<dbReference type="Proteomes" id="UP000475117">
    <property type="component" value="Chromosome"/>
</dbReference>
<reference evidence="1 2" key="1">
    <citation type="submission" date="2020-12" db="EMBL/GenBank/DDBJ databases">
        <title>Sulforoseuscoccus oceanibium gen. nov., sp. nov., a representative of the phylum Verrucomicrobia with special cytoplasmic membrane, and proposal of Sulforoseuscoccusaceae fam. nov.</title>
        <authorList>
            <person name="Xi F."/>
        </authorList>
    </citation>
    <scope>NUCLEOTIDE SEQUENCE [LARGE SCALE GENOMIC DNA]</scope>
    <source>
        <strain evidence="1 2">T37</strain>
    </source>
</reference>
<accession>A0A6B3LEP7</accession>
<dbReference type="EMBL" id="CP066776">
    <property type="protein sequence ID" value="QQL45410.1"/>
    <property type="molecule type" value="Genomic_DNA"/>
</dbReference>
<dbReference type="RefSeq" id="WP_164365189.1">
    <property type="nucleotide sequence ID" value="NZ_CP066776.1"/>
</dbReference>
<keyword evidence="2" id="KW-1185">Reference proteome</keyword>
<dbReference type="AlphaFoldDB" id="A0A6B3LEP7"/>
<dbReference type="InterPro" id="IPR025324">
    <property type="entry name" value="DUF4230"/>
</dbReference>
<organism evidence="1 2">
    <name type="scientific">Sulfuriroseicoccus oceanibius</name>
    <dbReference type="NCBI Taxonomy" id="2707525"/>
    <lineage>
        <taxon>Bacteria</taxon>
        <taxon>Pseudomonadati</taxon>
        <taxon>Verrucomicrobiota</taxon>
        <taxon>Verrucomicrobiia</taxon>
        <taxon>Verrucomicrobiales</taxon>
        <taxon>Verrucomicrobiaceae</taxon>
        <taxon>Sulfuriroseicoccus</taxon>
    </lineage>
</organism>
<evidence type="ECO:0000313" key="2">
    <source>
        <dbReference type="Proteomes" id="UP000475117"/>
    </source>
</evidence>
<gene>
    <name evidence="1" type="ORF">G3M56_002125</name>
</gene>
<evidence type="ECO:0000313" key="1">
    <source>
        <dbReference type="EMBL" id="QQL45410.1"/>
    </source>
</evidence>
<dbReference type="KEGG" id="soa:G3M56_002125"/>